<keyword evidence="2 3" id="KW-0413">Isomerase</keyword>
<dbReference type="Gene3D" id="3.40.50.1860">
    <property type="match status" value="2"/>
</dbReference>
<dbReference type="EMBL" id="JAVIZX010000001">
    <property type="protein sequence ID" value="MDR6214622.1"/>
    <property type="molecule type" value="Genomic_DNA"/>
</dbReference>
<dbReference type="SUPFAM" id="SSF53681">
    <property type="entry name" value="Aspartate/glutamate racemase"/>
    <property type="match status" value="2"/>
</dbReference>
<dbReference type="Pfam" id="PF01177">
    <property type="entry name" value="Asp_Glu_race"/>
    <property type="match status" value="1"/>
</dbReference>
<dbReference type="InterPro" id="IPR001920">
    <property type="entry name" value="Asp/Glu_race"/>
</dbReference>
<dbReference type="Proteomes" id="UP001267710">
    <property type="component" value="Unassembled WGS sequence"/>
</dbReference>
<dbReference type="PANTHER" id="PTHR21198:SF7">
    <property type="entry name" value="ASPARTATE-GLUTAMATE RACEMASE FAMILY"/>
    <property type="match status" value="1"/>
</dbReference>
<evidence type="ECO:0000313" key="3">
    <source>
        <dbReference type="EMBL" id="MDR6214622.1"/>
    </source>
</evidence>
<dbReference type="PROSITE" id="PS00923">
    <property type="entry name" value="ASP_GLU_RACEMASE_1"/>
    <property type="match status" value="1"/>
</dbReference>
<protein>
    <submittedName>
        <fullName evidence="3">Aspartate racemase</fullName>
        <ecNumber evidence="3">5.1.1.13</ecNumber>
    </submittedName>
</protein>
<accession>A0ABU1ICV0</accession>
<reference evidence="3 4" key="1">
    <citation type="submission" date="2023-08" db="EMBL/GenBank/DDBJ databases">
        <title>Functional and genomic diversity of the sorghum phyllosphere microbiome.</title>
        <authorList>
            <person name="Shade A."/>
        </authorList>
    </citation>
    <scope>NUCLEOTIDE SEQUENCE [LARGE SCALE GENOMIC DNA]</scope>
    <source>
        <strain evidence="3 4">SORGH_AS_0335</strain>
    </source>
</reference>
<dbReference type="InterPro" id="IPR015942">
    <property type="entry name" value="Asp/Glu/hydantoin_racemase"/>
</dbReference>
<dbReference type="GO" id="GO:0047689">
    <property type="term" value="F:aspartate racemase activity"/>
    <property type="evidence" value="ECO:0007669"/>
    <property type="project" value="UniProtKB-EC"/>
</dbReference>
<dbReference type="InterPro" id="IPR018187">
    <property type="entry name" value="Asp/Glu_racemase_AS_1"/>
</dbReference>
<evidence type="ECO:0000256" key="1">
    <source>
        <dbReference type="ARBA" id="ARBA00007847"/>
    </source>
</evidence>
<comment type="caution">
    <text evidence="3">The sequence shown here is derived from an EMBL/GenBank/DDBJ whole genome shotgun (WGS) entry which is preliminary data.</text>
</comment>
<gene>
    <name evidence="3" type="ORF">QE399_002311</name>
</gene>
<organism evidence="3 4">
    <name type="scientific">Paracidovorax wautersii</name>
    <dbReference type="NCBI Taxonomy" id="1177982"/>
    <lineage>
        <taxon>Bacteria</taxon>
        <taxon>Pseudomonadati</taxon>
        <taxon>Pseudomonadota</taxon>
        <taxon>Betaproteobacteria</taxon>
        <taxon>Burkholderiales</taxon>
        <taxon>Comamonadaceae</taxon>
        <taxon>Paracidovorax</taxon>
    </lineage>
</organism>
<keyword evidence="4" id="KW-1185">Reference proteome</keyword>
<dbReference type="NCBIfam" id="TIGR00035">
    <property type="entry name" value="asp_race"/>
    <property type="match status" value="1"/>
</dbReference>
<comment type="similarity">
    <text evidence="1">Belongs to the aspartate/glutamate racemases family.</text>
</comment>
<evidence type="ECO:0000256" key="2">
    <source>
        <dbReference type="ARBA" id="ARBA00023235"/>
    </source>
</evidence>
<evidence type="ECO:0000313" key="4">
    <source>
        <dbReference type="Proteomes" id="UP001267710"/>
    </source>
</evidence>
<dbReference type="EC" id="5.1.1.13" evidence="3"/>
<dbReference type="InterPro" id="IPR004380">
    <property type="entry name" value="Asp_race"/>
</dbReference>
<sequence length="283" mass="29300">MVACAERPPRAPGPVVPVPPAARPRTVGILGGMGPAAGADFVRLFVQACTARMQALGLPVTDQAYPEHWLAQVPVPDRTAALQNGSPGAHQPGDALLQATGRLAALGAQVLAIACNTAHAWHGLLQARFPHLQVLHAVREVATVLGVQGVQRVGLLATEGTYRTGLYPQPLQRAGIVCVEPGAAHRALLMRGIYDGVKAGDLPLARRCFAEVSRALGEEGGAQMLILGCTEIPLALDAADAGVPLLNPAQVLAEALAREAYAPAAGLPAVLHQPQRAGLATIR</sequence>
<name>A0ABU1ICV0_9BURK</name>
<proteinExistence type="inferred from homology"/>
<dbReference type="PANTHER" id="PTHR21198">
    <property type="entry name" value="GLUTAMATE RACEMASE"/>
    <property type="match status" value="1"/>
</dbReference>